<reference evidence="6" key="1">
    <citation type="submission" date="2018-06" db="EMBL/GenBank/DDBJ databases">
        <authorList>
            <person name="Cea G.-C."/>
            <person name="William W."/>
        </authorList>
    </citation>
    <scope>NUCLEOTIDE SEQUENCE [LARGE SCALE GENOMIC DNA]</scope>
    <source>
        <strain evidence="6">DB21MT-2</strain>
    </source>
</reference>
<comment type="similarity">
    <text evidence="1">Belongs to the HipA Ser/Thr kinase family.</text>
</comment>
<feature type="domain" description="HipA-like C-terminal" evidence="4">
    <location>
        <begin position="143"/>
        <end position="375"/>
    </location>
</feature>
<dbReference type="Pfam" id="PF07804">
    <property type="entry name" value="HipA_C"/>
    <property type="match status" value="1"/>
</dbReference>
<name>A0A330M8A8_9GAMM</name>
<dbReference type="PANTHER" id="PTHR37419:SF8">
    <property type="entry name" value="TOXIN YJJJ"/>
    <property type="match status" value="1"/>
</dbReference>
<dbReference type="InterPro" id="IPR012893">
    <property type="entry name" value="HipA-like_C"/>
</dbReference>
<dbReference type="PANTHER" id="PTHR37419">
    <property type="entry name" value="SERINE/THREONINE-PROTEIN KINASE TOXIN HIPA"/>
    <property type="match status" value="1"/>
</dbReference>
<organism evidence="5 6">
    <name type="scientific">Shewanella benthica</name>
    <dbReference type="NCBI Taxonomy" id="43661"/>
    <lineage>
        <taxon>Bacteria</taxon>
        <taxon>Pseudomonadati</taxon>
        <taxon>Pseudomonadota</taxon>
        <taxon>Gammaproteobacteria</taxon>
        <taxon>Alteromonadales</taxon>
        <taxon>Shewanellaceae</taxon>
        <taxon>Shewanella</taxon>
    </lineage>
</organism>
<dbReference type="AlphaFoldDB" id="A0A330M8A8"/>
<dbReference type="EMBL" id="LS483452">
    <property type="protein sequence ID" value="SQH76017.1"/>
    <property type="molecule type" value="Genomic_DNA"/>
</dbReference>
<accession>A0A330M8A8</accession>
<keyword evidence="2" id="KW-0808">Transferase</keyword>
<proteinExistence type="inferred from homology"/>
<dbReference type="GO" id="GO:0005829">
    <property type="term" value="C:cytosol"/>
    <property type="evidence" value="ECO:0007669"/>
    <property type="project" value="TreeGrafter"/>
</dbReference>
<dbReference type="Proteomes" id="UP000250123">
    <property type="component" value="Chromosome SHEWBE"/>
</dbReference>
<dbReference type="OrthoDB" id="9805913at2"/>
<evidence type="ECO:0000256" key="3">
    <source>
        <dbReference type="ARBA" id="ARBA00022777"/>
    </source>
</evidence>
<dbReference type="InterPro" id="IPR052028">
    <property type="entry name" value="HipA_Ser/Thr_kinase"/>
</dbReference>
<evidence type="ECO:0000313" key="5">
    <source>
        <dbReference type="EMBL" id="SQH76017.1"/>
    </source>
</evidence>
<dbReference type="GO" id="GO:0004674">
    <property type="term" value="F:protein serine/threonine kinase activity"/>
    <property type="evidence" value="ECO:0007669"/>
    <property type="project" value="TreeGrafter"/>
</dbReference>
<dbReference type="RefSeq" id="WP_112352339.1">
    <property type="nucleotide sequence ID" value="NZ_LS483452.1"/>
</dbReference>
<evidence type="ECO:0000313" key="6">
    <source>
        <dbReference type="Proteomes" id="UP000250123"/>
    </source>
</evidence>
<gene>
    <name evidence="5" type="ORF">SHEWBE_2051</name>
</gene>
<evidence type="ECO:0000256" key="1">
    <source>
        <dbReference type="ARBA" id="ARBA00010164"/>
    </source>
</evidence>
<evidence type="ECO:0000259" key="4">
    <source>
        <dbReference type="Pfam" id="PF07804"/>
    </source>
</evidence>
<dbReference type="InterPro" id="IPR016869">
    <property type="entry name" value="UCP028135_HipA-like"/>
</dbReference>
<evidence type="ECO:0000256" key="2">
    <source>
        <dbReference type="ARBA" id="ARBA00022679"/>
    </source>
</evidence>
<keyword evidence="3" id="KW-0418">Kinase</keyword>
<protein>
    <recommendedName>
        <fullName evidence="4">HipA-like C-terminal domain-containing protein</fullName>
    </recommendedName>
</protein>
<sequence>MAFPELLDSNNCRLDYEFGHVLLNYHQFANTALSIRLLVDNMTYRETKWFRFLDDIMPAGSSRKYWINKLGLKDEKHLVRNFELLSKGTVAPIGNLRIKESVPDKVVNAIPVSFTIDDVCRLEVDFIEYAQTHGAAAGGASGAGGAAPKLLVRCDENDCVWIDTFQDDPTNLDTRYLVKFARGLKAIDKDILRAEYHFYHELTSLNFDTISISKMRLEESEKGPSLWLPRFDTIVIDGREQLLGMESVYSVLDEGPATALHHGDVIRRLISTIQNPGANGTTETFLDDVDEKEAFIIEWVRRDLLNIAFGNSDNHGRNTSFIKRDNKISLSPIYDFAPMKADPETITRTFTWGPELEKGGEYNYPAIAESLSDLIDPQRLMSELRDTANKLLGLRERLLKRGVPDSILNFPSMNYENLENKFKRWNLL</sequence>
<dbReference type="KEGG" id="sbk:SHEWBE_2051"/>
<dbReference type="PIRSF" id="PIRSF028135">
    <property type="entry name" value="UCP028135_HipA-like"/>
    <property type="match status" value="1"/>
</dbReference>